<reference evidence="1" key="1">
    <citation type="journal article" date="2015" name="Proc. Natl. Acad. Sci. U.S.A.">
        <title>Networks of energetic and metabolic interactions define dynamics in microbial communities.</title>
        <authorList>
            <person name="Embree M."/>
            <person name="Liu J.K."/>
            <person name="Al-Bassam M.M."/>
            <person name="Zengler K."/>
        </authorList>
    </citation>
    <scope>NUCLEOTIDE SEQUENCE</scope>
</reference>
<dbReference type="Gene3D" id="2.60.120.10">
    <property type="entry name" value="Jelly Rolls"/>
    <property type="match status" value="1"/>
</dbReference>
<dbReference type="EMBL" id="LNQE01000350">
    <property type="protein sequence ID" value="KUG27224.1"/>
    <property type="molecule type" value="Genomic_DNA"/>
</dbReference>
<sequence>MSGRFEIRETSLAGLMVVRRLPRSDSRGFFERFFCAGELAPAGWTGPVAQINRTLTAHPGTLRGMHFQYPPQAEMKLVSCLRGEVFDVAVDIRAGSPTFLQWHAEILSGDNHASLLIPEGFAHGFQTRTPDVEMLYLHSAPYAPGAEGGLNPRDPRLAIAWPGAVSLISERDAAHAFLDATFQGVIL</sequence>
<proteinExistence type="predicted"/>
<dbReference type="GO" id="GO:0019305">
    <property type="term" value="P:dTDP-rhamnose biosynthetic process"/>
    <property type="evidence" value="ECO:0007669"/>
    <property type="project" value="TreeGrafter"/>
</dbReference>
<dbReference type="SUPFAM" id="SSF51182">
    <property type="entry name" value="RmlC-like cupins"/>
    <property type="match status" value="1"/>
</dbReference>
<organism evidence="1">
    <name type="scientific">hydrocarbon metagenome</name>
    <dbReference type="NCBI Taxonomy" id="938273"/>
    <lineage>
        <taxon>unclassified sequences</taxon>
        <taxon>metagenomes</taxon>
        <taxon>ecological metagenomes</taxon>
    </lineage>
</organism>
<keyword evidence="1" id="KW-0413">Isomerase</keyword>
<name>A0A0W8G222_9ZZZZ</name>
<dbReference type="PANTHER" id="PTHR21047">
    <property type="entry name" value="DTDP-6-DEOXY-D-GLUCOSE-3,5 EPIMERASE"/>
    <property type="match status" value="1"/>
</dbReference>
<dbReference type="Pfam" id="PF00908">
    <property type="entry name" value="dTDP_sugar_isom"/>
    <property type="match status" value="1"/>
</dbReference>
<dbReference type="EC" id="5.1.3.13" evidence="1"/>
<dbReference type="InterPro" id="IPR011051">
    <property type="entry name" value="RmlC_Cupin_sf"/>
</dbReference>
<evidence type="ECO:0000313" key="1">
    <source>
        <dbReference type="EMBL" id="KUG27224.1"/>
    </source>
</evidence>
<dbReference type="AlphaFoldDB" id="A0A0W8G222"/>
<comment type="caution">
    <text evidence="1">The sequence shown here is derived from an EMBL/GenBank/DDBJ whole genome shotgun (WGS) entry which is preliminary data.</text>
</comment>
<dbReference type="InterPro" id="IPR014710">
    <property type="entry name" value="RmlC-like_jellyroll"/>
</dbReference>
<protein>
    <submittedName>
        <fullName evidence="1">Dtdp-4-dehydrorhamnose 3,5-epimerase</fullName>
        <ecNumber evidence="1">5.1.3.13</ecNumber>
    </submittedName>
</protein>
<dbReference type="GO" id="GO:0008830">
    <property type="term" value="F:dTDP-4-dehydrorhamnose 3,5-epimerase activity"/>
    <property type="evidence" value="ECO:0007669"/>
    <property type="project" value="UniProtKB-EC"/>
</dbReference>
<dbReference type="CDD" id="cd00438">
    <property type="entry name" value="cupin_RmlC"/>
    <property type="match status" value="1"/>
</dbReference>
<dbReference type="PANTHER" id="PTHR21047:SF2">
    <property type="entry name" value="THYMIDINE DIPHOSPHO-4-KETO-RHAMNOSE 3,5-EPIMERASE"/>
    <property type="match status" value="1"/>
</dbReference>
<accession>A0A0W8G222</accession>
<gene>
    <name evidence="1" type="ORF">ASZ90_002935</name>
</gene>
<dbReference type="InterPro" id="IPR000888">
    <property type="entry name" value="RmlC-like"/>
</dbReference>
<dbReference type="GO" id="GO:0000271">
    <property type="term" value="P:polysaccharide biosynthetic process"/>
    <property type="evidence" value="ECO:0007669"/>
    <property type="project" value="TreeGrafter"/>
</dbReference>
<dbReference type="GO" id="GO:0005829">
    <property type="term" value="C:cytosol"/>
    <property type="evidence" value="ECO:0007669"/>
    <property type="project" value="TreeGrafter"/>
</dbReference>